<dbReference type="Proteomes" id="UP000649328">
    <property type="component" value="Unassembled WGS sequence"/>
</dbReference>
<dbReference type="EMBL" id="JACBPP010000001">
    <property type="protein sequence ID" value="KAF8004591.1"/>
    <property type="molecule type" value="Genomic_DNA"/>
</dbReference>
<comment type="caution">
    <text evidence="2">The sequence shown here is derived from an EMBL/GenBank/DDBJ whole genome shotgun (WGS) entry which is preliminary data.</text>
</comment>
<feature type="compositionally biased region" description="Basic and acidic residues" evidence="1">
    <location>
        <begin position="163"/>
        <end position="175"/>
    </location>
</feature>
<evidence type="ECO:0000256" key="1">
    <source>
        <dbReference type="SAM" id="MobiDB-lite"/>
    </source>
</evidence>
<feature type="region of interest" description="Disordered" evidence="1">
    <location>
        <begin position="151"/>
        <end position="175"/>
    </location>
</feature>
<dbReference type="OrthoDB" id="654211at2759"/>
<organism evidence="2 3">
    <name type="scientific">Metschnikowia pulcherrima</name>
    <dbReference type="NCBI Taxonomy" id="27326"/>
    <lineage>
        <taxon>Eukaryota</taxon>
        <taxon>Fungi</taxon>
        <taxon>Dikarya</taxon>
        <taxon>Ascomycota</taxon>
        <taxon>Saccharomycotina</taxon>
        <taxon>Pichiomycetes</taxon>
        <taxon>Metschnikowiaceae</taxon>
        <taxon>Metschnikowia</taxon>
    </lineage>
</organism>
<protein>
    <submittedName>
        <fullName evidence="2">Uncharacterized protein</fullName>
    </submittedName>
</protein>
<name>A0A8H7GXU3_9ASCO</name>
<gene>
    <name evidence="2" type="ORF">HF325_000048</name>
</gene>
<evidence type="ECO:0000313" key="3">
    <source>
        <dbReference type="Proteomes" id="UP000649328"/>
    </source>
</evidence>
<accession>A0A8H7GXU3</accession>
<reference evidence="2" key="1">
    <citation type="submission" date="2020-10" db="EMBL/GenBank/DDBJ databases">
        <title>The Whole-Genome Sequence of Metschnikowia persimmonesis, a Novel Endophytic Yeast Species Isolated from Medicinal Plant Diospyros kaki Thumb.</title>
        <authorList>
            <person name="Rahmat E."/>
            <person name="Kang Y."/>
        </authorList>
    </citation>
    <scope>NUCLEOTIDE SEQUENCE</scope>
    <source>
        <strain evidence="2">KIOM G15050</strain>
    </source>
</reference>
<evidence type="ECO:0000313" key="2">
    <source>
        <dbReference type="EMBL" id="KAF8004591.1"/>
    </source>
</evidence>
<keyword evidence="3" id="KW-1185">Reference proteome</keyword>
<dbReference type="AlphaFoldDB" id="A0A8H7GXU3"/>
<sequence length="175" mass="19544">MNDECVSAITYWLNNTADVILDKPGNAVVRNPNGVLKPGWARRNSIQVVSPRGDDHSGKAVRTMLIDQKRRRRKLVNTSLIPEVNLPANLLPQKYNIHDEKPLGVPPRSLTLPLSMKIEESPNKLFENDTFDAMNVAVPGPQLAQKLKREILGESENSTPMDVDAKHEDHPNISN</sequence>
<proteinExistence type="predicted"/>